<reference evidence="3" key="1">
    <citation type="journal article" date="2021" name="Microbiol. Resour. Announc.">
        <title>LGAAP: Leishmaniinae Genome Assembly and Annotation Pipeline.</title>
        <authorList>
            <person name="Almutairi H."/>
            <person name="Urbaniak M.D."/>
            <person name="Bates M.D."/>
            <person name="Jariyapan N."/>
            <person name="Kwakye-Nuako G."/>
            <person name="Thomaz-Soccol V."/>
            <person name="Al-Salem W.S."/>
            <person name="Dillon R.J."/>
            <person name="Bates P.A."/>
            <person name="Gatherer D."/>
        </authorList>
    </citation>
    <scope>NUCLEOTIDE SEQUENCE [LARGE SCALE GENOMIC DNA]</scope>
</reference>
<comment type="caution">
    <text evidence="2">The sequence shown here is derived from an EMBL/GenBank/DDBJ whole genome shotgun (WGS) entry which is preliminary data.</text>
</comment>
<dbReference type="OrthoDB" id="267890at2759"/>
<gene>
    <name evidence="2" type="ORF">LSCM1_03878</name>
</gene>
<dbReference type="EMBL" id="JAFEUZ010000030">
    <property type="protein sequence ID" value="KAG5472479.1"/>
    <property type="molecule type" value="Genomic_DNA"/>
</dbReference>
<dbReference type="KEGG" id="lmat:92513923"/>
<dbReference type="RefSeq" id="XP_067176779.1">
    <property type="nucleotide sequence ID" value="XM_067321411.1"/>
</dbReference>
<feature type="region of interest" description="Disordered" evidence="1">
    <location>
        <begin position="309"/>
        <end position="371"/>
    </location>
</feature>
<keyword evidence="3" id="KW-1185">Reference proteome</keyword>
<dbReference type="GeneID" id="92513923"/>
<accession>A0A836GHX2</accession>
<reference evidence="3" key="2">
    <citation type="journal article" date="2021" name="Sci. Data">
        <title>Chromosome-scale genome sequencing, assembly and annotation of six genomes from subfamily Leishmaniinae.</title>
        <authorList>
            <person name="Almutairi H."/>
            <person name="Urbaniak M.D."/>
            <person name="Bates M.D."/>
            <person name="Jariyapan N."/>
            <person name="Kwakye-Nuako G."/>
            <person name="Thomaz Soccol V."/>
            <person name="Al-Salem W.S."/>
            <person name="Dillon R.J."/>
            <person name="Bates P.A."/>
            <person name="Gatherer D."/>
        </authorList>
    </citation>
    <scope>NUCLEOTIDE SEQUENCE [LARGE SCALE GENOMIC DNA]</scope>
</reference>
<protein>
    <submittedName>
        <fullName evidence="2">Uncharacterized protein</fullName>
    </submittedName>
</protein>
<name>A0A836GHX2_9TRYP</name>
<dbReference type="AlphaFoldDB" id="A0A836GHX2"/>
<evidence type="ECO:0000256" key="1">
    <source>
        <dbReference type="SAM" id="MobiDB-lite"/>
    </source>
</evidence>
<sequence>MVQHEVLVPIAVASKSKYERLSGGSSMPPRTKVTNVLTTPFTSRSVQTDTHEAAVPAKASSLAMHPTGVPIKDLVSHVDHNPFRRVLWDMFKRTDFTDVQREVQRGVGESAALHECRRLFRIISKNKDAVTVEDLHELLATFTPCGLSLREGADFISENCRGKSSLTFRDFLLYGPVLRARLKDYERFERLSDRQKLITTHARVLPGKPPTNINTARLRLLRVADQQMQGHLPRHTRPLRLYEEMFLIDYHERLHDAELIPASEVPPQGLKSDYAHEYGRQQRTRPFPALPQLSVPALKEDMEWRRAEVVRSTESVPSNTSAHAEASDKAATATRSEENLAVSQSSRSANAAKASRKLDRRTASKRKRLPHKHRVAAACRVVAEATYGDSSCWADWDCERAEAGTQRQLCAQQQKKMGRFLEEEYWERRIMDDHLITQLQSMYQKQ</sequence>
<evidence type="ECO:0000313" key="2">
    <source>
        <dbReference type="EMBL" id="KAG5472479.1"/>
    </source>
</evidence>
<organism evidence="2 3">
    <name type="scientific">Leishmania martiniquensis</name>
    <dbReference type="NCBI Taxonomy" id="1580590"/>
    <lineage>
        <taxon>Eukaryota</taxon>
        <taxon>Discoba</taxon>
        <taxon>Euglenozoa</taxon>
        <taxon>Kinetoplastea</taxon>
        <taxon>Metakinetoplastina</taxon>
        <taxon>Trypanosomatida</taxon>
        <taxon>Trypanosomatidae</taxon>
        <taxon>Leishmaniinae</taxon>
        <taxon>Leishmania</taxon>
    </lineage>
</organism>
<feature type="compositionally biased region" description="Polar residues" evidence="1">
    <location>
        <begin position="312"/>
        <end position="322"/>
    </location>
</feature>
<evidence type="ECO:0000313" key="3">
    <source>
        <dbReference type="Proteomes" id="UP000673552"/>
    </source>
</evidence>
<proteinExistence type="predicted"/>
<dbReference type="Proteomes" id="UP000673552">
    <property type="component" value="Unassembled WGS sequence"/>
</dbReference>